<organism evidence="1">
    <name type="scientific">marine sediment metagenome</name>
    <dbReference type="NCBI Taxonomy" id="412755"/>
    <lineage>
        <taxon>unclassified sequences</taxon>
        <taxon>metagenomes</taxon>
        <taxon>ecological metagenomes</taxon>
    </lineage>
</organism>
<dbReference type="AlphaFoldDB" id="A0A0F9RIE6"/>
<gene>
    <name evidence="1" type="ORF">LCGC14_0641700</name>
</gene>
<evidence type="ECO:0000313" key="1">
    <source>
        <dbReference type="EMBL" id="KKN49542.1"/>
    </source>
</evidence>
<name>A0A0F9RIE6_9ZZZZ</name>
<proteinExistence type="predicted"/>
<protein>
    <submittedName>
        <fullName evidence="1">Uncharacterized protein</fullName>
    </submittedName>
</protein>
<reference evidence="1" key="1">
    <citation type="journal article" date="2015" name="Nature">
        <title>Complex archaea that bridge the gap between prokaryotes and eukaryotes.</title>
        <authorList>
            <person name="Spang A."/>
            <person name="Saw J.H."/>
            <person name="Jorgensen S.L."/>
            <person name="Zaremba-Niedzwiedzka K."/>
            <person name="Martijn J."/>
            <person name="Lind A.E."/>
            <person name="van Eijk R."/>
            <person name="Schleper C."/>
            <person name="Guy L."/>
            <person name="Ettema T.J."/>
        </authorList>
    </citation>
    <scope>NUCLEOTIDE SEQUENCE</scope>
</reference>
<comment type="caution">
    <text evidence="1">The sequence shown here is derived from an EMBL/GenBank/DDBJ whole genome shotgun (WGS) entry which is preliminary data.</text>
</comment>
<accession>A0A0F9RIE6</accession>
<dbReference type="EMBL" id="LAZR01001163">
    <property type="protein sequence ID" value="KKN49542.1"/>
    <property type="molecule type" value="Genomic_DNA"/>
</dbReference>
<sequence length="462" mass="51648">MSTSQRSDIAGAVYAANENYVLISSYDIYDRDYHQELFNRVPRASALSWMRSIKGYMSKRQVNRHEYYFYEEGQYMAAAAEIAVAVDNTTYVTVTISAADHDNAGTESFPVVGQTVVFSDESIGYVQALSRSSANAHTFDIYPANSGVDLVAAAQLGTICVFYSNAQIEKSAATEGRIPKVDKVTNFIQTFREKYEVTDHAEQNQTEFSWKGQKFLHVKGIDETTERFALQEEMGLLINDSSENLNDAALIKVQLAKGLIPQITDNGNTLEYFGKPDMTTFDDAILLLNKNYGDHEYVVGMGLNASLGMKNWLIDFAAGGDNNISFASEKQQLNFNFKRIFIEPYMFNCQTWDIFSHADTLGAGTLPYKDMMVFIPTGKTKNPNYYGTGGTGNDYEPYCQIAYARIPGAPHENKGDHKMWETGANARTGATDDILTRAIHIASWKSLELRCRNKFLVTRKAG</sequence>